<evidence type="ECO:0000256" key="1">
    <source>
        <dbReference type="SAM" id="MobiDB-lite"/>
    </source>
</evidence>
<dbReference type="GeneID" id="14924790"/>
<accession>L8HH70</accession>
<proteinExistence type="predicted"/>
<feature type="region of interest" description="Disordered" evidence="1">
    <location>
        <begin position="1"/>
        <end position="22"/>
    </location>
</feature>
<dbReference type="VEuPathDB" id="AmoebaDB:ACA1_023090"/>
<name>L8HH70_ACACF</name>
<dbReference type="AlphaFoldDB" id="L8HH70"/>
<organism evidence="2 3">
    <name type="scientific">Acanthamoeba castellanii (strain ATCC 30010 / Neff)</name>
    <dbReference type="NCBI Taxonomy" id="1257118"/>
    <lineage>
        <taxon>Eukaryota</taxon>
        <taxon>Amoebozoa</taxon>
        <taxon>Discosea</taxon>
        <taxon>Longamoebia</taxon>
        <taxon>Centramoebida</taxon>
        <taxon>Acanthamoebidae</taxon>
        <taxon>Acanthamoeba</taxon>
    </lineage>
</organism>
<protein>
    <submittedName>
        <fullName evidence="2">Uncharacterized protein</fullName>
    </submittedName>
</protein>
<sequence>MESPRSPRGKKSKLAPPVAQEPEGPCSIMVEGYVVEITPQHFSLPHQLIFNEFRNVAGPALHKKLGSADIYKQKLPLNISIRLFSVVRALIVGGAKARLIDDEGKLHDLLGAWVRRQWNDGSVGIITLPFILTPSKTKPDKLKITFSCTLFNESGQLQYPLEYK</sequence>
<evidence type="ECO:0000313" key="3">
    <source>
        <dbReference type="Proteomes" id="UP000011083"/>
    </source>
</evidence>
<dbReference type="Proteomes" id="UP000011083">
    <property type="component" value="Unassembled WGS sequence"/>
</dbReference>
<dbReference type="EMBL" id="KB007850">
    <property type="protein sequence ID" value="ELR23796.1"/>
    <property type="molecule type" value="Genomic_DNA"/>
</dbReference>
<keyword evidence="3" id="KW-1185">Reference proteome</keyword>
<gene>
    <name evidence="2" type="ORF">ACA1_023090</name>
</gene>
<evidence type="ECO:0000313" key="2">
    <source>
        <dbReference type="EMBL" id="ELR23796.1"/>
    </source>
</evidence>
<reference evidence="2 3" key="1">
    <citation type="journal article" date="2013" name="Genome Biol.">
        <title>Genome of Acanthamoeba castellanii highlights extensive lateral gene transfer and early evolution of tyrosine kinase signaling.</title>
        <authorList>
            <person name="Clarke M."/>
            <person name="Lohan A.J."/>
            <person name="Liu B."/>
            <person name="Lagkouvardos I."/>
            <person name="Roy S."/>
            <person name="Zafar N."/>
            <person name="Bertelli C."/>
            <person name="Schilde C."/>
            <person name="Kianianmomeni A."/>
            <person name="Burglin T.R."/>
            <person name="Frech C."/>
            <person name="Turcotte B."/>
            <person name="Kopec K.O."/>
            <person name="Synnott J.M."/>
            <person name="Choo C."/>
            <person name="Paponov I."/>
            <person name="Finkler A."/>
            <person name="Soon Heng Tan C."/>
            <person name="Hutchins A.P."/>
            <person name="Weinmeier T."/>
            <person name="Rattei T."/>
            <person name="Chu J.S."/>
            <person name="Gimenez G."/>
            <person name="Irimia M."/>
            <person name="Rigden D.J."/>
            <person name="Fitzpatrick D.A."/>
            <person name="Lorenzo-Morales J."/>
            <person name="Bateman A."/>
            <person name="Chiu C.H."/>
            <person name="Tang P."/>
            <person name="Hegemann P."/>
            <person name="Fromm H."/>
            <person name="Raoult D."/>
            <person name="Greub G."/>
            <person name="Miranda-Saavedra D."/>
            <person name="Chen N."/>
            <person name="Nash P."/>
            <person name="Ginger M.L."/>
            <person name="Horn M."/>
            <person name="Schaap P."/>
            <person name="Caler L."/>
            <person name="Loftus B."/>
        </authorList>
    </citation>
    <scope>NUCLEOTIDE SEQUENCE [LARGE SCALE GENOMIC DNA]</scope>
    <source>
        <strain evidence="2 3">Neff</strain>
    </source>
</reference>
<dbReference type="RefSeq" id="XP_004353324.1">
    <property type="nucleotide sequence ID" value="XM_004353272.1"/>
</dbReference>
<dbReference type="KEGG" id="acan:ACA1_023090"/>